<dbReference type="BioCyc" id="TINT75379:TINT_RS14215-MONOMER"/>
<dbReference type="eggNOG" id="COG1765">
    <property type="taxonomic scope" value="Bacteria"/>
</dbReference>
<sequence>MQCTVQWEGKDAQGNDGMAFTAHTETGHTLRMDGAPASAPGEPGGHNLAPRPMEVVLAGTGGCTAYDVVYILKKGRQDVRGCTVRLEAERAATDPKVFTRIHLHFVVTGVNLREDMVRRAVELSHTKYCSASAMLEKTATITFSVELVQI</sequence>
<dbReference type="SUPFAM" id="SSF82784">
    <property type="entry name" value="OsmC-like"/>
    <property type="match status" value="1"/>
</dbReference>
<protein>
    <submittedName>
        <fullName evidence="1">OsmC family protein</fullName>
    </submittedName>
</protein>
<dbReference type="STRING" id="75379.Tint_2841"/>
<dbReference type="HOGENOM" id="CLU_114057_1_2_4"/>
<dbReference type="EMBL" id="CP002021">
    <property type="protein sequence ID" value="ADG32181.1"/>
    <property type="molecule type" value="Genomic_DNA"/>
</dbReference>
<organism evidence="1">
    <name type="scientific">Thiomonas intermedia (strain K12)</name>
    <name type="common">Thiobacillus intermedius</name>
    <dbReference type="NCBI Taxonomy" id="75379"/>
    <lineage>
        <taxon>Bacteria</taxon>
        <taxon>Pseudomonadati</taxon>
        <taxon>Pseudomonadota</taxon>
        <taxon>Betaproteobacteria</taxon>
        <taxon>Burkholderiales</taxon>
        <taxon>Thiomonas</taxon>
    </lineage>
</organism>
<dbReference type="PANTHER" id="PTHR34352">
    <property type="entry name" value="PROTEIN YHFA"/>
    <property type="match status" value="1"/>
</dbReference>
<name>D5WYK4_THIK1</name>
<reference evidence="1" key="1">
    <citation type="submission" date="2010-04" db="EMBL/GenBank/DDBJ databases">
        <title>Complete sequence of Thiomonas intermedia K12.</title>
        <authorList>
            <consortium name="US DOE Joint Genome Institute"/>
            <person name="Lucas S."/>
            <person name="Copeland A."/>
            <person name="Lapidus A."/>
            <person name="Cheng J.-F."/>
            <person name="Bruce D."/>
            <person name="Goodwin L."/>
            <person name="Pitluck S."/>
            <person name="Davenport K."/>
            <person name="Detter J.C."/>
            <person name="Han C."/>
            <person name="Tapia R."/>
            <person name="Land M."/>
            <person name="Hauser L."/>
            <person name="Kyrpides N."/>
            <person name="Ovchinnikova G."/>
            <person name="Kerfeld C.A."/>
            <person name="Cannon G.C."/>
            <person name="Heinhorst S."/>
            <person name="Woyke T."/>
        </authorList>
    </citation>
    <scope>NUCLEOTIDE SEQUENCE [LARGE SCALE GENOMIC DNA]</scope>
    <source>
        <strain evidence="1">K12</strain>
    </source>
</reference>
<accession>D5WYK4</accession>
<dbReference type="AlphaFoldDB" id="D5WYK4"/>
<gene>
    <name evidence="1" type="ordered locus">Tint_2841</name>
</gene>
<dbReference type="InterPro" id="IPR036102">
    <property type="entry name" value="OsmC/Ohrsf"/>
</dbReference>
<dbReference type="InterPro" id="IPR003718">
    <property type="entry name" value="OsmC/Ohr_fam"/>
</dbReference>
<dbReference type="Gene3D" id="3.30.300.20">
    <property type="match status" value="1"/>
</dbReference>
<dbReference type="KEGG" id="tin:Tint_2841"/>
<evidence type="ECO:0000313" key="1">
    <source>
        <dbReference type="EMBL" id="ADG32181.1"/>
    </source>
</evidence>
<dbReference type="PANTHER" id="PTHR34352:SF1">
    <property type="entry name" value="PROTEIN YHFA"/>
    <property type="match status" value="1"/>
</dbReference>
<proteinExistence type="predicted"/>
<dbReference type="InterPro" id="IPR015946">
    <property type="entry name" value="KH_dom-like_a/b"/>
</dbReference>
<dbReference type="Pfam" id="PF02566">
    <property type="entry name" value="OsmC"/>
    <property type="match status" value="1"/>
</dbReference>